<evidence type="ECO:0000313" key="1">
    <source>
        <dbReference type="EMBL" id="MDW0108432.1"/>
    </source>
</evidence>
<organism evidence="1 2">
    <name type="scientific">Sporosarcina aquimarina</name>
    <dbReference type="NCBI Taxonomy" id="114975"/>
    <lineage>
        <taxon>Bacteria</taxon>
        <taxon>Bacillati</taxon>
        <taxon>Bacillota</taxon>
        <taxon>Bacilli</taxon>
        <taxon>Bacillales</taxon>
        <taxon>Caryophanaceae</taxon>
        <taxon>Sporosarcina</taxon>
    </lineage>
</organism>
<comment type="caution">
    <text evidence="1">The sequence shown here is derived from an EMBL/GenBank/DDBJ whole genome shotgun (WGS) entry which is preliminary data.</text>
</comment>
<reference evidence="1 2" key="1">
    <citation type="submission" date="2023-06" db="EMBL/GenBank/DDBJ databases">
        <title>Sporosarcina sp. nov., isolated from Korean traditional fermented seafood 'Jeotgal'.</title>
        <authorList>
            <person name="Yang A.-I."/>
            <person name="Shin N.-R."/>
        </authorList>
    </citation>
    <scope>NUCLEOTIDE SEQUENCE [LARGE SCALE GENOMIC DNA]</scope>
    <source>
        <strain evidence="1 2">KCTC3840</strain>
    </source>
</reference>
<accession>A0ABU4FUQ4</accession>
<evidence type="ECO:0000313" key="2">
    <source>
        <dbReference type="Proteomes" id="UP001280629"/>
    </source>
</evidence>
<protein>
    <submittedName>
        <fullName evidence="1">DUF6508 domain-containing protein</fullName>
    </submittedName>
</protein>
<sequence>MEQYRKLYSYLPYFEKRADENLKTITEGSSLFHASYVEKINEFVSSFYDSGFVDSDYGGTLSTHGITSVEKIRGSIPTASADLLKAIMTQMIREERFSSGAIASYAENGFIEQALRRLGGIYGYTS</sequence>
<keyword evidence="2" id="KW-1185">Reference proteome</keyword>
<dbReference type="EMBL" id="JAUBDH010000001">
    <property type="protein sequence ID" value="MDW0108432.1"/>
    <property type="molecule type" value="Genomic_DNA"/>
</dbReference>
<dbReference type="InterPro" id="IPR045425">
    <property type="entry name" value="DUF6508"/>
</dbReference>
<name>A0ABU4FUQ4_9BACL</name>
<dbReference type="Proteomes" id="UP001280629">
    <property type="component" value="Unassembled WGS sequence"/>
</dbReference>
<dbReference type="RefSeq" id="WP_317933621.1">
    <property type="nucleotide sequence ID" value="NZ_JAUBDH010000001.1"/>
</dbReference>
<dbReference type="Pfam" id="PF20118">
    <property type="entry name" value="DUF6508"/>
    <property type="match status" value="1"/>
</dbReference>
<proteinExistence type="predicted"/>
<gene>
    <name evidence="1" type="ORF">QT716_00055</name>
</gene>